<reference evidence="3 4" key="1">
    <citation type="submission" date="2019-03" db="EMBL/GenBank/DDBJ databases">
        <title>Genomic Encyclopedia of Type Strains, Phase IV (KMG-IV): sequencing the most valuable type-strain genomes for metagenomic binning, comparative biology and taxonomic classification.</title>
        <authorList>
            <person name="Goeker M."/>
        </authorList>
    </citation>
    <scope>NUCLEOTIDE SEQUENCE [LARGE SCALE GENOMIC DNA]</scope>
    <source>
        <strain evidence="3 4">DSM 100059</strain>
    </source>
</reference>
<evidence type="ECO:0000256" key="2">
    <source>
        <dbReference type="SAM" id="Phobius"/>
    </source>
</evidence>
<dbReference type="OrthoDB" id="669426at2"/>
<keyword evidence="4" id="KW-1185">Reference proteome</keyword>
<organism evidence="3 4">
    <name type="scientific">Dinghuibacter silviterrae</name>
    <dbReference type="NCBI Taxonomy" id="1539049"/>
    <lineage>
        <taxon>Bacteria</taxon>
        <taxon>Pseudomonadati</taxon>
        <taxon>Bacteroidota</taxon>
        <taxon>Chitinophagia</taxon>
        <taxon>Chitinophagales</taxon>
        <taxon>Chitinophagaceae</taxon>
        <taxon>Dinghuibacter</taxon>
    </lineage>
</organism>
<dbReference type="Proteomes" id="UP000294498">
    <property type="component" value="Unassembled WGS sequence"/>
</dbReference>
<evidence type="ECO:0008006" key="5">
    <source>
        <dbReference type="Google" id="ProtNLM"/>
    </source>
</evidence>
<feature type="region of interest" description="Disordered" evidence="1">
    <location>
        <begin position="1"/>
        <end position="27"/>
    </location>
</feature>
<feature type="compositionally biased region" description="Low complexity" evidence="1">
    <location>
        <begin position="77"/>
        <end position="88"/>
    </location>
</feature>
<evidence type="ECO:0000313" key="4">
    <source>
        <dbReference type="Proteomes" id="UP000294498"/>
    </source>
</evidence>
<keyword evidence="2" id="KW-1133">Transmembrane helix</keyword>
<feature type="transmembrane region" description="Helical" evidence="2">
    <location>
        <begin position="103"/>
        <end position="125"/>
    </location>
</feature>
<dbReference type="SUPFAM" id="SSF48452">
    <property type="entry name" value="TPR-like"/>
    <property type="match status" value="1"/>
</dbReference>
<feature type="compositionally biased region" description="Basic and acidic residues" evidence="1">
    <location>
        <begin position="1"/>
        <end position="18"/>
    </location>
</feature>
<dbReference type="EMBL" id="SODV01000002">
    <property type="protein sequence ID" value="TDW97033.1"/>
    <property type="molecule type" value="Genomic_DNA"/>
</dbReference>
<feature type="region of interest" description="Disordered" evidence="1">
    <location>
        <begin position="77"/>
        <end position="98"/>
    </location>
</feature>
<dbReference type="InterPro" id="IPR011990">
    <property type="entry name" value="TPR-like_helical_dom_sf"/>
</dbReference>
<dbReference type="RefSeq" id="WP_133998531.1">
    <property type="nucleotide sequence ID" value="NZ_SODV01000002.1"/>
</dbReference>
<dbReference type="AlphaFoldDB" id="A0A4R8DH57"/>
<evidence type="ECO:0000256" key="1">
    <source>
        <dbReference type="SAM" id="MobiDB-lite"/>
    </source>
</evidence>
<accession>A0A4R8DH57</accession>
<evidence type="ECO:0000313" key="3">
    <source>
        <dbReference type="EMBL" id="TDW97033.1"/>
    </source>
</evidence>
<dbReference type="Gene3D" id="1.25.40.10">
    <property type="entry name" value="Tetratricopeptide repeat domain"/>
    <property type="match status" value="1"/>
</dbReference>
<gene>
    <name evidence="3" type="ORF">EDB95_4870</name>
</gene>
<protein>
    <recommendedName>
        <fullName evidence="5">Tetratricopeptide repeat protein</fullName>
    </recommendedName>
</protein>
<comment type="caution">
    <text evidence="3">The sequence shown here is derived from an EMBL/GenBank/DDBJ whole genome shotgun (WGS) entry which is preliminary data.</text>
</comment>
<name>A0A4R8DH57_9BACT</name>
<sequence length="264" mass="29207">MTPEEFQRELDRLDERLGAGENPVPEGAAQENKVLAFAVEAIRFDALSRRVRKALDGARAQMALDGARAHQALDGAPAAQPLDSASASQPPPPQKREAPVRRLAVISLSVAAGIALILCVGKYLLTTPTGMYDKMYTSYDMGTTRGGEELAPLEHAYQSKAWSAVDDIFRVKAFPTPEDRFLAGMAFMEQGQYAPAINQFRTVGRLGTDYRDESEYYLALAYLASHQTDSALLLFQKIKTDPEHLFYRKVKEINGVDLLILRTK</sequence>
<keyword evidence="2" id="KW-0812">Transmembrane</keyword>
<keyword evidence="2" id="KW-0472">Membrane</keyword>
<proteinExistence type="predicted"/>